<feature type="compositionally biased region" description="Low complexity" evidence="1">
    <location>
        <begin position="783"/>
        <end position="807"/>
    </location>
</feature>
<feature type="compositionally biased region" description="Polar residues" evidence="1">
    <location>
        <begin position="751"/>
        <end position="770"/>
    </location>
</feature>
<feature type="region of interest" description="Disordered" evidence="1">
    <location>
        <begin position="276"/>
        <end position="333"/>
    </location>
</feature>
<feature type="compositionally biased region" description="Polar residues" evidence="1">
    <location>
        <begin position="469"/>
        <end position="493"/>
    </location>
</feature>
<gene>
    <name evidence="3" type="ORF">D9757_006102</name>
</gene>
<feature type="region of interest" description="Disordered" evidence="1">
    <location>
        <begin position="617"/>
        <end position="707"/>
    </location>
</feature>
<keyword evidence="2" id="KW-0812">Transmembrane</keyword>
<feature type="compositionally biased region" description="Basic and acidic residues" evidence="1">
    <location>
        <begin position="617"/>
        <end position="639"/>
    </location>
</feature>
<feature type="compositionally biased region" description="Polar residues" evidence="1">
    <location>
        <begin position="436"/>
        <end position="460"/>
    </location>
</feature>
<dbReference type="AlphaFoldDB" id="A0A8H5HHH6"/>
<dbReference type="EMBL" id="JAACJN010000047">
    <property type="protein sequence ID" value="KAF5383429.1"/>
    <property type="molecule type" value="Genomic_DNA"/>
</dbReference>
<keyword evidence="2" id="KW-0472">Membrane</keyword>
<feature type="compositionally biased region" description="Polar residues" evidence="1">
    <location>
        <begin position="311"/>
        <end position="329"/>
    </location>
</feature>
<organism evidence="3 4">
    <name type="scientific">Collybiopsis confluens</name>
    <dbReference type="NCBI Taxonomy" id="2823264"/>
    <lineage>
        <taxon>Eukaryota</taxon>
        <taxon>Fungi</taxon>
        <taxon>Dikarya</taxon>
        <taxon>Basidiomycota</taxon>
        <taxon>Agaricomycotina</taxon>
        <taxon>Agaricomycetes</taxon>
        <taxon>Agaricomycetidae</taxon>
        <taxon>Agaricales</taxon>
        <taxon>Marasmiineae</taxon>
        <taxon>Omphalotaceae</taxon>
        <taxon>Collybiopsis</taxon>
    </lineage>
</organism>
<comment type="caution">
    <text evidence="3">The sequence shown here is derived from an EMBL/GenBank/DDBJ whole genome shotgun (WGS) entry which is preliminary data.</text>
</comment>
<evidence type="ECO:0000313" key="4">
    <source>
        <dbReference type="Proteomes" id="UP000518752"/>
    </source>
</evidence>
<feature type="region of interest" description="Disordered" evidence="1">
    <location>
        <begin position="206"/>
        <end position="227"/>
    </location>
</feature>
<name>A0A8H5HHH6_9AGAR</name>
<dbReference type="Proteomes" id="UP000518752">
    <property type="component" value="Unassembled WGS sequence"/>
</dbReference>
<feature type="compositionally biased region" description="Polar residues" evidence="1">
    <location>
        <begin position="911"/>
        <end position="931"/>
    </location>
</feature>
<evidence type="ECO:0000256" key="2">
    <source>
        <dbReference type="SAM" id="Phobius"/>
    </source>
</evidence>
<keyword evidence="2" id="KW-1133">Transmembrane helix</keyword>
<feature type="compositionally biased region" description="Pro residues" evidence="1">
    <location>
        <begin position="890"/>
        <end position="909"/>
    </location>
</feature>
<feature type="region of interest" description="Disordered" evidence="1">
    <location>
        <begin position="380"/>
        <end position="528"/>
    </location>
</feature>
<feature type="compositionally biased region" description="Basic and acidic residues" evidence="1">
    <location>
        <begin position="292"/>
        <end position="301"/>
    </location>
</feature>
<evidence type="ECO:0000256" key="1">
    <source>
        <dbReference type="SAM" id="MobiDB-lite"/>
    </source>
</evidence>
<accession>A0A8H5HHH6</accession>
<protein>
    <submittedName>
        <fullName evidence="3">Uncharacterized protein</fullName>
    </submittedName>
</protein>
<feature type="region of interest" description="Disordered" evidence="1">
    <location>
        <begin position="735"/>
        <end position="827"/>
    </location>
</feature>
<keyword evidence="4" id="KW-1185">Reference proteome</keyword>
<feature type="compositionally biased region" description="Basic and acidic residues" evidence="1">
    <location>
        <begin position="665"/>
        <end position="692"/>
    </location>
</feature>
<feature type="compositionally biased region" description="Basic and acidic residues" evidence="1">
    <location>
        <begin position="502"/>
        <end position="516"/>
    </location>
</feature>
<sequence length="960" mass="102117">MAGSPGTGIQLIGYTTDASYRILVDGIPQAPTSSPTVLASILNLDNTAHEISLTTIISNSSPNQTQSFIVFDKAVIFAPPTSLNSSSIFVRQSLNDSDVSFRGPWHLQTNITIPARSSTTVNDSASAEFNGTAFQIFGTVSPEGGNYTVQLDNSTAQFSAQASFTQENTLLFTASALDPNMPHSVRVVNNGGTLILPLGGFQTFSSGDPNLAPPSQTSTIPSATASVSPGGDLSKAGLAKGTIAALVLAGVLAFLLISGLLFCVFVWRPMKIRQRQARRERRMVQREGSGSGREDVLDIGHNDPGYLDPSPANSAGTRNTRGSQKSNGRSGFHRWKEDLESANGGKVLGALGLVFRHSDSPEDKQSALDDDLGMYGEELRSTKSSSLSSGGGSAQSKKGKGKSRWRRSKKSTHSPSYTIDLPPLSRSREQLESEDVASSSIHRSFSGLTSLTYMSTPNTENSRELSFNAPASQRSNPSPRISTSPNHQRTDSSGILLVPSRFDSHSRSDGASEVDYHSSVVSTHQETDPQVAVHEYEVQSTHPSSRSANDSRGAASLYAREMDRGSVRTYDDGVSVLGPATARAAIRSLSPRTSELIFANSSLDMLVKTVVPQDDGKLPRERLLNDETTHSDNSPDTRARSPYRVEPTKRTSLSASRKSVGLSVRFEDEEHDSLSSDNRKKAKGKEPVRSMDRTLLTPAGLSTGPKATFRLTPQLSIISPISEADSNLTTSFLDLSSSNSNSDSSHRDPSVASQRVTNLKSRWSATTAATGTDPDSHNLGQGSSESPESRVSASPPSSNFPFPVSLPASPHHPEGFKPSPPTSPLWEAASHAAPGQLHTLHPFGVTSNPASPSDSVPMSISDLHFRHSDSENEEVMTATAALGTGGSHLPPHPPLPNSVPPTPTFPPTPSRIATSPSSPGFPNEPLSTPSYIVSRVFPRGRSGSGVDALSPPAHRTFGSS</sequence>
<dbReference type="Gene3D" id="2.60.120.260">
    <property type="entry name" value="Galactose-binding domain-like"/>
    <property type="match status" value="1"/>
</dbReference>
<reference evidence="3 4" key="1">
    <citation type="journal article" date="2020" name="ISME J.">
        <title>Uncovering the hidden diversity of litter-decomposition mechanisms in mushroom-forming fungi.</title>
        <authorList>
            <person name="Floudas D."/>
            <person name="Bentzer J."/>
            <person name="Ahren D."/>
            <person name="Johansson T."/>
            <person name="Persson P."/>
            <person name="Tunlid A."/>
        </authorList>
    </citation>
    <scope>NUCLEOTIDE SEQUENCE [LARGE SCALE GENOMIC DNA]</scope>
    <source>
        <strain evidence="3 4">CBS 406.79</strain>
    </source>
</reference>
<feature type="compositionally biased region" description="Basic residues" evidence="1">
    <location>
        <begin position="397"/>
        <end position="412"/>
    </location>
</feature>
<feature type="region of interest" description="Disordered" evidence="1">
    <location>
        <begin position="883"/>
        <end position="960"/>
    </location>
</feature>
<proteinExistence type="predicted"/>
<dbReference type="OrthoDB" id="2576334at2759"/>
<evidence type="ECO:0000313" key="3">
    <source>
        <dbReference type="EMBL" id="KAF5383429.1"/>
    </source>
</evidence>
<feature type="transmembrane region" description="Helical" evidence="2">
    <location>
        <begin position="243"/>
        <end position="267"/>
    </location>
</feature>